<feature type="repeat" description="PPR" evidence="3">
    <location>
        <begin position="208"/>
        <end position="242"/>
    </location>
</feature>
<dbReference type="PROSITE" id="PS51375">
    <property type="entry name" value="PPR"/>
    <property type="match status" value="5"/>
</dbReference>
<organism evidence="4 5">
    <name type="scientific">Corchorus olitorius</name>
    <dbReference type="NCBI Taxonomy" id="93759"/>
    <lineage>
        <taxon>Eukaryota</taxon>
        <taxon>Viridiplantae</taxon>
        <taxon>Streptophyta</taxon>
        <taxon>Embryophyta</taxon>
        <taxon>Tracheophyta</taxon>
        <taxon>Spermatophyta</taxon>
        <taxon>Magnoliopsida</taxon>
        <taxon>eudicotyledons</taxon>
        <taxon>Gunneridae</taxon>
        <taxon>Pentapetalae</taxon>
        <taxon>rosids</taxon>
        <taxon>malvids</taxon>
        <taxon>Malvales</taxon>
        <taxon>Malvaceae</taxon>
        <taxon>Grewioideae</taxon>
        <taxon>Apeibeae</taxon>
        <taxon>Corchorus</taxon>
    </lineage>
</organism>
<dbReference type="NCBIfam" id="TIGR00756">
    <property type="entry name" value="PPR"/>
    <property type="match status" value="5"/>
</dbReference>
<dbReference type="PANTHER" id="PTHR47936:SF5">
    <property type="entry name" value="PENTACOTRIPEPTIDE-REPEAT REGION OF PRORP DOMAIN-CONTAINING PROTEIN"/>
    <property type="match status" value="1"/>
</dbReference>
<sequence length="390" mass="44807">MSKAPGASPLRRIAHLFTKTSLSSTANSTISAATETPSKSKKRARNLQNLVERFKKNCDSDKFRNDCKKEYYNTVRRLANMNRFSLIDDILQHQKKYQEISQEHFVIRLMLYYGFAGMSGHAKKLFDEMPELKCERTVMSFNALLSAYIHSKKFEEVEKLFKELPGKIGIEPNVVSYNTVIKAHCEMKSFASAFSMVDKMEKKGIEPNVITFNTLLDGLYRNGKIADAEKIWGLMEKKNIVPDSWSYNSKMRGLVYENKISKGVELLEEMMSKGFEPNIHSYNALIKGYCNDGNLEQVKKLYGELKNNGLSPNRVTYFRLIYFLCTKDEVEMAAELCKEVIDQWGPSGASLLQRNVIDELVKDSRIEEAVQLVELGKLKFHYNLKFPRSE</sequence>
<keyword evidence="5" id="KW-1185">Reference proteome</keyword>
<dbReference type="AlphaFoldDB" id="A0A1R3H961"/>
<dbReference type="Pfam" id="PF01535">
    <property type="entry name" value="PPR"/>
    <property type="match status" value="3"/>
</dbReference>
<evidence type="ECO:0008006" key="6">
    <source>
        <dbReference type="Google" id="ProtNLM"/>
    </source>
</evidence>
<evidence type="ECO:0000256" key="3">
    <source>
        <dbReference type="PROSITE-ProRule" id="PRU00708"/>
    </source>
</evidence>
<dbReference type="GO" id="GO:0031930">
    <property type="term" value="P:mitochondria-nucleus signaling pathway"/>
    <property type="evidence" value="ECO:0007669"/>
    <property type="project" value="TreeGrafter"/>
</dbReference>
<evidence type="ECO:0000313" key="5">
    <source>
        <dbReference type="Proteomes" id="UP000187203"/>
    </source>
</evidence>
<evidence type="ECO:0000313" key="4">
    <source>
        <dbReference type="EMBL" id="OMO66786.1"/>
    </source>
</evidence>
<proteinExistence type="inferred from homology"/>
<dbReference type="PANTHER" id="PTHR47936">
    <property type="entry name" value="PPR_LONG DOMAIN-CONTAINING PROTEIN"/>
    <property type="match status" value="1"/>
</dbReference>
<name>A0A1R3H961_9ROSI</name>
<dbReference type="EMBL" id="AWUE01020723">
    <property type="protein sequence ID" value="OMO66786.1"/>
    <property type="molecule type" value="Genomic_DNA"/>
</dbReference>
<dbReference type="OrthoDB" id="185373at2759"/>
<gene>
    <name evidence="4" type="ORF">COLO4_30354</name>
</gene>
<dbReference type="Gene3D" id="1.25.40.10">
    <property type="entry name" value="Tetratricopeptide repeat domain"/>
    <property type="match status" value="3"/>
</dbReference>
<feature type="repeat" description="PPR" evidence="3">
    <location>
        <begin position="243"/>
        <end position="277"/>
    </location>
</feature>
<dbReference type="InterPro" id="IPR002885">
    <property type="entry name" value="PPR_rpt"/>
</dbReference>
<dbReference type="InterPro" id="IPR011990">
    <property type="entry name" value="TPR-like_helical_dom_sf"/>
</dbReference>
<accession>A0A1R3H961</accession>
<dbReference type="Pfam" id="PF13041">
    <property type="entry name" value="PPR_2"/>
    <property type="match status" value="2"/>
</dbReference>
<evidence type="ECO:0000256" key="2">
    <source>
        <dbReference type="ARBA" id="ARBA00022737"/>
    </source>
</evidence>
<dbReference type="Proteomes" id="UP000187203">
    <property type="component" value="Unassembled WGS sequence"/>
</dbReference>
<reference evidence="5" key="1">
    <citation type="submission" date="2013-09" db="EMBL/GenBank/DDBJ databases">
        <title>Corchorus olitorius genome sequencing.</title>
        <authorList>
            <person name="Alam M."/>
            <person name="Haque M.S."/>
            <person name="Islam M.S."/>
            <person name="Emdad E.M."/>
            <person name="Islam M.M."/>
            <person name="Ahmed B."/>
            <person name="Halim A."/>
            <person name="Hossen Q.M.M."/>
            <person name="Hossain M.Z."/>
            <person name="Ahmed R."/>
            <person name="Khan M.M."/>
            <person name="Islam R."/>
            <person name="Rashid M.M."/>
            <person name="Khan S.A."/>
            <person name="Rahman M.S."/>
            <person name="Alam M."/>
            <person name="Yahiya A.S."/>
            <person name="Khan M.S."/>
            <person name="Azam M.S."/>
            <person name="Haque T."/>
            <person name="Lashkar M.Z.H."/>
            <person name="Akhand A.I."/>
            <person name="Morshed G."/>
            <person name="Roy S."/>
            <person name="Uddin K.S."/>
            <person name="Rabeya T."/>
            <person name="Hossain A.S."/>
            <person name="Chowdhury A."/>
            <person name="Snigdha A.R."/>
            <person name="Mortoza M.S."/>
            <person name="Matin S.A."/>
            <person name="Hoque S.M.E."/>
            <person name="Islam M.K."/>
            <person name="Roy D.K."/>
            <person name="Haider R."/>
            <person name="Moosa M.M."/>
            <person name="Elias S.M."/>
            <person name="Hasan A.M."/>
            <person name="Jahan S."/>
            <person name="Shafiuddin M."/>
            <person name="Mahmood N."/>
            <person name="Shommy N.S."/>
        </authorList>
    </citation>
    <scope>NUCLEOTIDE SEQUENCE [LARGE SCALE GENOMIC DNA]</scope>
    <source>
        <strain evidence="5">cv. O-4</strain>
    </source>
</reference>
<comment type="similarity">
    <text evidence="1">Belongs to the PPR family. P subfamily.</text>
</comment>
<feature type="repeat" description="PPR" evidence="3">
    <location>
        <begin position="278"/>
        <end position="312"/>
    </location>
</feature>
<keyword evidence="2" id="KW-0677">Repeat</keyword>
<dbReference type="GO" id="GO:0010019">
    <property type="term" value="P:chloroplast-nucleus signaling pathway"/>
    <property type="evidence" value="ECO:0007669"/>
    <property type="project" value="TreeGrafter"/>
</dbReference>
<evidence type="ECO:0000256" key="1">
    <source>
        <dbReference type="ARBA" id="ARBA00007626"/>
    </source>
</evidence>
<comment type="caution">
    <text evidence="4">The sequence shown here is derived from an EMBL/GenBank/DDBJ whole genome shotgun (WGS) entry which is preliminary data.</text>
</comment>
<feature type="repeat" description="PPR" evidence="3">
    <location>
        <begin position="173"/>
        <end position="207"/>
    </location>
</feature>
<protein>
    <recommendedName>
        <fullName evidence="6">Pentacotripeptide-repeat region of PRORP domain-containing protein</fullName>
    </recommendedName>
</protein>
<feature type="repeat" description="PPR" evidence="3">
    <location>
        <begin position="137"/>
        <end position="172"/>
    </location>
</feature>
<dbReference type="GO" id="GO:0009507">
    <property type="term" value="C:chloroplast"/>
    <property type="evidence" value="ECO:0007669"/>
    <property type="project" value="TreeGrafter"/>
</dbReference>
<dbReference type="STRING" id="93759.A0A1R3H961"/>